<accession>A0A9N8DQ83</accession>
<protein>
    <submittedName>
        <fullName evidence="5">O-methyltransferase</fullName>
    </submittedName>
</protein>
<dbReference type="CDD" id="cd02440">
    <property type="entry name" value="AdoMet_MTases"/>
    <property type="match status" value="1"/>
</dbReference>
<dbReference type="EMBL" id="CAICTM010000261">
    <property type="protein sequence ID" value="CAB9506295.1"/>
    <property type="molecule type" value="Genomic_DNA"/>
</dbReference>
<keyword evidence="1" id="KW-0808">Transferase</keyword>
<dbReference type="PANTHER" id="PTHR43861:SF3">
    <property type="entry name" value="PUTATIVE (AFU_ORTHOLOGUE AFUA_2G14390)-RELATED"/>
    <property type="match status" value="1"/>
</dbReference>
<comment type="caution">
    <text evidence="5">The sequence shown here is derived from an EMBL/GenBank/DDBJ whole genome shotgun (WGS) entry which is preliminary data.</text>
</comment>
<dbReference type="OrthoDB" id="45767at2759"/>
<proteinExistence type="predicted"/>
<dbReference type="AlphaFoldDB" id="A0A9N8DQ83"/>
<dbReference type="SUPFAM" id="SSF53335">
    <property type="entry name" value="S-adenosyl-L-methionine-dependent methyltransferases"/>
    <property type="match status" value="2"/>
</dbReference>
<evidence type="ECO:0000313" key="6">
    <source>
        <dbReference type="Proteomes" id="UP001153069"/>
    </source>
</evidence>
<organism evidence="5 6">
    <name type="scientific">Seminavis robusta</name>
    <dbReference type="NCBI Taxonomy" id="568900"/>
    <lineage>
        <taxon>Eukaryota</taxon>
        <taxon>Sar</taxon>
        <taxon>Stramenopiles</taxon>
        <taxon>Ochrophyta</taxon>
        <taxon>Bacillariophyta</taxon>
        <taxon>Bacillariophyceae</taxon>
        <taxon>Bacillariophycidae</taxon>
        <taxon>Naviculales</taxon>
        <taxon>Naviculaceae</taxon>
        <taxon>Seminavis</taxon>
    </lineage>
</organism>
<feature type="transmembrane region" description="Helical" evidence="3">
    <location>
        <begin position="49"/>
        <end position="67"/>
    </location>
</feature>
<evidence type="ECO:0000313" key="5">
    <source>
        <dbReference type="EMBL" id="CAB9506295.1"/>
    </source>
</evidence>
<dbReference type="Proteomes" id="UP001153069">
    <property type="component" value="Unassembled WGS sequence"/>
</dbReference>
<dbReference type="InterPro" id="IPR029063">
    <property type="entry name" value="SAM-dependent_MTases_sf"/>
</dbReference>
<evidence type="ECO:0000256" key="1">
    <source>
        <dbReference type="ARBA" id="ARBA00022679"/>
    </source>
</evidence>
<dbReference type="Pfam" id="PF13489">
    <property type="entry name" value="Methyltransf_23"/>
    <property type="match status" value="1"/>
</dbReference>
<evidence type="ECO:0000256" key="2">
    <source>
        <dbReference type="SAM" id="MobiDB-lite"/>
    </source>
</evidence>
<feature type="domain" description="Methyltransferase type 11" evidence="4">
    <location>
        <begin position="535"/>
        <end position="584"/>
    </location>
</feature>
<dbReference type="GO" id="GO:0008757">
    <property type="term" value="F:S-adenosylmethionine-dependent methyltransferase activity"/>
    <property type="evidence" value="ECO:0007669"/>
    <property type="project" value="InterPro"/>
</dbReference>
<dbReference type="Pfam" id="PF08241">
    <property type="entry name" value="Methyltransf_11"/>
    <property type="match status" value="1"/>
</dbReference>
<reference evidence="5" key="1">
    <citation type="submission" date="2020-06" db="EMBL/GenBank/DDBJ databases">
        <authorList>
            <consortium name="Plant Systems Biology data submission"/>
        </authorList>
    </citation>
    <scope>NUCLEOTIDE SEQUENCE</scope>
    <source>
        <strain evidence="5">D6</strain>
    </source>
</reference>
<feature type="region of interest" description="Disordered" evidence="2">
    <location>
        <begin position="1"/>
        <end position="21"/>
    </location>
</feature>
<gene>
    <name evidence="5" type="ORF">SEMRO_262_G101930.1</name>
</gene>
<dbReference type="Gene3D" id="3.40.50.150">
    <property type="entry name" value="Vaccinia Virus protein VP39"/>
    <property type="match status" value="2"/>
</dbReference>
<sequence length="656" mass="74560">MATISRRPAKPPLSSDLENTAHNGHHISSLQAKDNSNRGGGHGTAKRRVVTSFFSGALCMGAILFALRDYVAMLCPPPTATTTQTAVVTEVQSTTTSTTTNSANEKDWKWFEGDVNQFYNELEKDHKRDPTKIANYAVHRWMGTDRSTTHHYELLQASILRYYTGNSPNDALRVLDAGCGLGSAMKWLEERQPTWDIVGHTLSEEQVKFIHDKLPAHKFKVVLKSFDDLDTSQEFDVIYSIEAMIHSMDIQTTLKAWSQHLNRQHGSLVVIDDFLMPGADKSSEEMQLFQRGWMANSFYTVVELNTMARKYGMELVESRDLLAEYRVVELNYKNKVPSLAVEQKKSHQGWIGSKLRHKLTVEGKIGYNLLVFRRMGAKKQRRQQELPQPKISLSKNLPILSTGNDDECASVPRVGDNQEKVVSNITPKKECLSSWYCCDQHKQYLNTLKTKRTNKHGFLMMDESLFGNYMEAFARHLNEFYETIPLDYTSGRFLDIGATGSTASGMQQVTSKFAHFVGPLQYWMLDSDQGAKSLPRTIYCDICDCPQGDSCGFDVTFSHTVLEHAARPEKAFDTVARLTKKGGLTLHLVPWSYQYHATPDDYYRFSHAALKVLMEDRGFEPLEIGYDLCSKPQAVMKRVDEHYDFIWLTYVIAKKL</sequence>
<evidence type="ECO:0000259" key="4">
    <source>
        <dbReference type="Pfam" id="PF08241"/>
    </source>
</evidence>
<evidence type="ECO:0000256" key="3">
    <source>
        <dbReference type="SAM" id="Phobius"/>
    </source>
</evidence>
<name>A0A9N8DQ83_9STRA</name>
<dbReference type="InterPro" id="IPR013216">
    <property type="entry name" value="Methyltransf_11"/>
</dbReference>
<dbReference type="PANTHER" id="PTHR43861">
    <property type="entry name" value="TRANS-ACONITATE 2-METHYLTRANSFERASE-RELATED"/>
    <property type="match status" value="1"/>
</dbReference>
<keyword evidence="3" id="KW-0472">Membrane</keyword>
<keyword evidence="3" id="KW-0812">Transmembrane</keyword>
<keyword evidence="3" id="KW-1133">Transmembrane helix</keyword>
<keyword evidence="6" id="KW-1185">Reference proteome</keyword>